<dbReference type="OrthoDB" id="5641543at2"/>
<dbReference type="RefSeq" id="WP_115302351.1">
    <property type="nucleotide sequence ID" value="NZ_UGNV01000001.1"/>
</dbReference>
<evidence type="ECO:0000313" key="2">
    <source>
        <dbReference type="Proteomes" id="UP000254968"/>
    </source>
</evidence>
<protein>
    <submittedName>
        <fullName evidence="1">Uncharacterized protein</fullName>
    </submittedName>
</protein>
<dbReference type="Proteomes" id="UP000254968">
    <property type="component" value="Unassembled WGS sequence"/>
</dbReference>
<dbReference type="EMBL" id="UGNV01000001">
    <property type="protein sequence ID" value="STX28621.1"/>
    <property type="molecule type" value="Genomic_DNA"/>
</dbReference>
<accession>A0A378I1M1</accession>
<proteinExistence type="predicted"/>
<sequence length="250" mass="27891">MPSIKLSNGMPISSIKEPGSYYSSAISLSEKARKNAVHVAVGEFELLRVDKQGCIWTDSLQSCFPAVFKFKNGDIGMLHANSATIRKILPLLDRSDLEEIQVFEKGQEFNSQKVGGFIENVINHYQQNKQLTKPRITIQIQEHIAPYGVAVCYKSPDNQPIIIVGESNTDGSNSLALTLNECTNSEDFIRQYEFEDAAERFGIVLNTVNIPAPTPSAENSHRFLGGKKKNKWNDEVEIESAKKIKKCTIL</sequence>
<name>A0A378I1M1_9GAMM</name>
<reference evidence="1 2" key="1">
    <citation type="submission" date="2018-06" db="EMBL/GenBank/DDBJ databases">
        <authorList>
            <consortium name="Pathogen Informatics"/>
            <person name="Doyle S."/>
        </authorList>
    </citation>
    <scope>NUCLEOTIDE SEQUENCE [LARGE SCALE GENOMIC DNA]</scope>
    <source>
        <strain evidence="1 2">NCTC13315</strain>
    </source>
</reference>
<evidence type="ECO:0000313" key="1">
    <source>
        <dbReference type="EMBL" id="STX28621.1"/>
    </source>
</evidence>
<keyword evidence="2" id="KW-1185">Reference proteome</keyword>
<dbReference type="AlphaFoldDB" id="A0A378I1M1"/>
<organism evidence="1 2">
    <name type="scientific">Legionella beliardensis</name>
    <dbReference type="NCBI Taxonomy" id="91822"/>
    <lineage>
        <taxon>Bacteria</taxon>
        <taxon>Pseudomonadati</taxon>
        <taxon>Pseudomonadota</taxon>
        <taxon>Gammaproteobacteria</taxon>
        <taxon>Legionellales</taxon>
        <taxon>Legionellaceae</taxon>
        <taxon>Legionella</taxon>
    </lineage>
</organism>
<gene>
    <name evidence="1" type="ORF">NCTC13315_01152</name>
</gene>